<reference evidence="3 4" key="1">
    <citation type="submission" date="2020-07" db="EMBL/GenBank/DDBJ databases">
        <title>Novel species isolated from subtropical streams in China.</title>
        <authorList>
            <person name="Lu H."/>
        </authorList>
    </citation>
    <scope>NUCLEOTIDE SEQUENCE [LARGE SCALE GENOMIC DNA]</scope>
    <source>
        <strain evidence="3 4">LX47W</strain>
    </source>
</reference>
<accession>A0A7W2IJD7</accession>
<name>A0A7W2IJD7_9BURK</name>
<evidence type="ECO:0000313" key="4">
    <source>
        <dbReference type="Proteomes" id="UP000573499"/>
    </source>
</evidence>
<feature type="transmembrane region" description="Helical" evidence="1">
    <location>
        <begin position="88"/>
        <end position="112"/>
    </location>
</feature>
<organism evidence="3 4">
    <name type="scientific">Rugamonas apoptosis</name>
    <dbReference type="NCBI Taxonomy" id="2758570"/>
    <lineage>
        <taxon>Bacteria</taxon>
        <taxon>Pseudomonadati</taxon>
        <taxon>Pseudomonadota</taxon>
        <taxon>Betaproteobacteria</taxon>
        <taxon>Burkholderiales</taxon>
        <taxon>Oxalobacteraceae</taxon>
        <taxon>Telluria group</taxon>
        <taxon>Rugamonas</taxon>
    </lineage>
</organism>
<feature type="transmembrane region" description="Helical" evidence="1">
    <location>
        <begin position="300"/>
        <end position="318"/>
    </location>
</feature>
<dbReference type="AlphaFoldDB" id="A0A7W2IJD7"/>
<dbReference type="SUPFAM" id="SSF48317">
    <property type="entry name" value="Acid phosphatase/Vanadium-dependent haloperoxidase"/>
    <property type="match status" value="1"/>
</dbReference>
<feature type="transmembrane region" description="Helical" evidence="1">
    <location>
        <begin position="184"/>
        <end position="204"/>
    </location>
</feature>
<feature type="domain" description="Inositolphosphotransferase Aur1/Ipt1" evidence="2">
    <location>
        <begin position="156"/>
        <end position="311"/>
    </location>
</feature>
<protein>
    <submittedName>
        <fullName evidence="3">Phosphatase PAP2 family protein</fullName>
    </submittedName>
</protein>
<dbReference type="EMBL" id="JACEZU010000002">
    <property type="protein sequence ID" value="MBA5686207.1"/>
    <property type="molecule type" value="Genomic_DNA"/>
</dbReference>
<evidence type="ECO:0000259" key="2">
    <source>
        <dbReference type="Pfam" id="PF14378"/>
    </source>
</evidence>
<dbReference type="GO" id="GO:0016020">
    <property type="term" value="C:membrane"/>
    <property type="evidence" value="ECO:0007669"/>
    <property type="project" value="UniProtKB-SubCell"/>
</dbReference>
<dbReference type="RefSeq" id="WP_182152023.1">
    <property type="nucleotide sequence ID" value="NZ_JACEZU010000002.1"/>
</dbReference>
<dbReference type="Proteomes" id="UP000573499">
    <property type="component" value="Unassembled WGS sequence"/>
</dbReference>
<dbReference type="InterPro" id="IPR026841">
    <property type="entry name" value="Aur1/Ipt1"/>
</dbReference>
<feature type="transmembrane region" description="Helical" evidence="1">
    <location>
        <begin position="274"/>
        <end position="294"/>
    </location>
</feature>
<keyword evidence="4" id="KW-1185">Reference proteome</keyword>
<keyword evidence="1" id="KW-0812">Transmembrane</keyword>
<feature type="transmembrane region" description="Helical" evidence="1">
    <location>
        <begin position="245"/>
        <end position="267"/>
    </location>
</feature>
<dbReference type="Pfam" id="PF14378">
    <property type="entry name" value="PAP2_3"/>
    <property type="match status" value="1"/>
</dbReference>
<feature type="transmembrane region" description="Helical" evidence="1">
    <location>
        <begin position="46"/>
        <end position="67"/>
    </location>
</feature>
<proteinExistence type="predicted"/>
<keyword evidence="1" id="KW-1133">Transmembrane helix</keyword>
<evidence type="ECO:0000256" key="1">
    <source>
        <dbReference type="SAM" id="Phobius"/>
    </source>
</evidence>
<evidence type="ECO:0000313" key="3">
    <source>
        <dbReference type="EMBL" id="MBA5686207.1"/>
    </source>
</evidence>
<comment type="caution">
    <text evidence="3">The sequence shown here is derived from an EMBL/GenBank/DDBJ whole genome shotgun (WGS) entry which is preliminary data.</text>
</comment>
<sequence length="327" mass="35635">MSASDKPAALGAPRTLSPLAVVGATLTIGAHWSAGTLSVGVLTWPQVMVAAYFTGCYALLFSLLAVLESVRRMRRFRAPDGRIDVAALWRAVFQADSAVMGCMLVFGAILAISGNANLVQIYRSATTVWYDPVLWQFEQPLWRAVLRFRLVPLAWWESIYHLMWLYVLLVLALLVKARRTESSVTLAVAIVLAFYGTTAIALRFPVAGPEYYHPASFAHLRGTLSGQLQAYLQAYQAGRIAQNGLLYGTMAMPSLHVAITAMATWFVGRHWPRALCCAVPLALLIWASTIVLGWHYALDGVAALALAALCVASARAIVRRCWRAAGG</sequence>
<feature type="transmembrane region" description="Helical" evidence="1">
    <location>
        <begin position="16"/>
        <end position="34"/>
    </location>
</feature>
<dbReference type="InterPro" id="IPR036938">
    <property type="entry name" value="PAP2/HPO_sf"/>
</dbReference>
<gene>
    <name evidence="3" type="ORF">H3H39_03970</name>
</gene>
<feature type="transmembrane region" description="Helical" evidence="1">
    <location>
        <begin position="159"/>
        <end position="177"/>
    </location>
</feature>
<keyword evidence="1" id="KW-0472">Membrane</keyword>